<dbReference type="Proteomes" id="UP000222916">
    <property type="component" value="Chromosome"/>
</dbReference>
<accession>A0A2D1QLZ1</accession>
<sequence>MNMASRFVSIIVVLVVIIISPLGARLAARNKG</sequence>
<gene>
    <name evidence="2" type="ORF">Asalp_43530</name>
</gene>
<keyword evidence="1" id="KW-1133">Transmembrane helix</keyword>
<dbReference type="AlphaFoldDB" id="A0A2D1QLZ1"/>
<dbReference type="EMBL" id="CP022426">
    <property type="protein sequence ID" value="ATP11420.1"/>
    <property type="molecule type" value="Genomic_DNA"/>
</dbReference>
<keyword evidence="1" id="KW-0812">Transmembrane</keyword>
<evidence type="ECO:0000256" key="1">
    <source>
        <dbReference type="SAM" id="Phobius"/>
    </source>
</evidence>
<protein>
    <submittedName>
        <fullName evidence="2">Ilv operon leader peptide</fullName>
    </submittedName>
</protein>
<keyword evidence="1" id="KW-0472">Membrane</keyword>
<evidence type="ECO:0000313" key="2">
    <source>
        <dbReference type="EMBL" id="ATP11420.1"/>
    </source>
</evidence>
<reference evidence="3" key="1">
    <citation type="journal article" date="2018" name="BMC Genomics">
        <title>The complete and fully assembled genome sequence of Aeromonas salmonicida subsp. pectinolytica and its comparative analysis with other Aeromonas species: investigation of the mobilome in environmental and pathogenic strains.</title>
        <authorList>
            <person name="Pfeiffer F."/>
            <person name="Zamora-Lagos M.A."/>
            <person name="Blettinger M."/>
            <person name="Yeroslaviz A."/>
            <person name="Dahl A."/>
            <person name="Gruber S."/>
            <person name="Habermann B.H."/>
        </authorList>
    </citation>
    <scope>NUCLEOTIDE SEQUENCE [LARGE SCALE GENOMIC DNA]</scope>
    <source>
        <strain evidence="3">34mel</strain>
    </source>
</reference>
<organism evidence="2 3">
    <name type="scientific">Aeromonas salmonicida subsp. pectinolytica 34mel</name>
    <dbReference type="NCBI Taxonomy" id="1324960"/>
    <lineage>
        <taxon>Bacteria</taxon>
        <taxon>Pseudomonadati</taxon>
        <taxon>Pseudomonadota</taxon>
        <taxon>Gammaproteobacteria</taxon>
        <taxon>Aeromonadales</taxon>
        <taxon>Aeromonadaceae</taxon>
        <taxon>Aeromonas</taxon>
    </lineage>
</organism>
<evidence type="ECO:0000313" key="3">
    <source>
        <dbReference type="Proteomes" id="UP000222916"/>
    </source>
</evidence>
<proteinExistence type="predicted"/>
<name>A0A2D1QLZ1_AERSA</name>
<feature type="transmembrane region" description="Helical" evidence="1">
    <location>
        <begin position="6"/>
        <end position="28"/>
    </location>
</feature>